<evidence type="ECO:0000259" key="9">
    <source>
        <dbReference type="PROSITE" id="PS51456"/>
    </source>
</evidence>
<keyword evidence="2 6" id="KW-0067">ATP-binding</keyword>
<evidence type="ECO:0000256" key="1">
    <source>
        <dbReference type="ARBA" id="ARBA00022741"/>
    </source>
</evidence>
<feature type="compositionally biased region" description="Basic and acidic residues" evidence="8">
    <location>
        <begin position="14"/>
        <end position="29"/>
    </location>
</feature>
<feature type="binding site" evidence="6">
    <location>
        <begin position="220"/>
        <end position="227"/>
    </location>
    <ligand>
        <name>ATP</name>
        <dbReference type="ChEBI" id="CHEBI:30616"/>
    </ligand>
</feature>
<evidence type="ECO:0000256" key="7">
    <source>
        <dbReference type="SAM" id="Coils"/>
    </source>
</evidence>
<dbReference type="GO" id="GO:0051015">
    <property type="term" value="F:actin filament binding"/>
    <property type="evidence" value="ECO:0007669"/>
    <property type="project" value="TreeGrafter"/>
</dbReference>
<gene>
    <name evidence="10" type="ORF">F3Y22_tig00111540pilonHSYRG00164</name>
</gene>
<dbReference type="GO" id="GO:0007015">
    <property type="term" value="P:actin filament organization"/>
    <property type="evidence" value="ECO:0007669"/>
    <property type="project" value="TreeGrafter"/>
</dbReference>
<dbReference type="GO" id="GO:0000146">
    <property type="term" value="F:microfilament motor activity"/>
    <property type="evidence" value="ECO:0007669"/>
    <property type="project" value="TreeGrafter"/>
</dbReference>
<dbReference type="Gene3D" id="3.40.850.10">
    <property type="entry name" value="Kinesin motor domain"/>
    <property type="match status" value="3"/>
</dbReference>
<feature type="region of interest" description="Disordered" evidence="8">
    <location>
        <begin position="1103"/>
        <end position="1136"/>
    </location>
</feature>
<dbReference type="InterPro" id="IPR001609">
    <property type="entry name" value="Myosin_head_motor_dom-like"/>
</dbReference>
<dbReference type="PRINTS" id="PR00193">
    <property type="entry name" value="MYOSINHEAVY"/>
</dbReference>
<dbReference type="PROSITE" id="PS50096">
    <property type="entry name" value="IQ"/>
    <property type="match status" value="1"/>
</dbReference>
<dbReference type="InterPro" id="IPR027417">
    <property type="entry name" value="P-loop_NTPase"/>
</dbReference>
<feature type="region of interest" description="Disordered" evidence="8">
    <location>
        <begin position="1"/>
        <end position="46"/>
    </location>
</feature>
<dbReference type="Proteomes" id="UP000436088">
    <property type="component" value="Unassembled WGS sequence"/>
</dbReference>
<name>A0A6A2XNE4_HIBSY</name>
<evidence type="ECO:0000256" key="2">
    <source>
        <dbReference type="ARBA" id="ARBA00022840"/>
    </source>
</evidence>
<evidence type="ECO:0000313" key="10">
    <source>
        <dbReference type="EMBL" id="KAE8677293.1"/>
    </source>
</evidence>
<evidence type="ECO:0000256" key="6">
    <source>
        <dbReference type="PROSITE-ProRule" id="PRU00782"/>
    </source>
</evidence>
<dbReference type="Pfam" id="PF00063">
    <property type="entry name" value="Myosin_head"/>
    <property type="match status" value="1"/>
</dbReference>
<keyword evidence="3 6" id="KW-0518">Myosin</keyword>
<comment type="similarity">
    <text evidence="6">Belongs to the TRAFAC class myosin-kinesin ATPase superfamily. Myosin family.</text>
</comment>
<sequence length="1332" mass="153103">MFSFAKSSLEDMLESLRQRDDGKKPKDEPPALPSRPPSRARISSGRWASQPAFIADDENGGVEDKVKKNTLWGNKRRKDVIVVSPYNLEEETSVSEESDNIGYFIEKKLRVWCWQRGGWVSGTIESTLGEESFISLANENVVKVSTSYLYPANPELLDGVDDLMHLSYLNEPSVLHNLKYRYSRDMIYKATDSPHVFAIADTAYNEMMNDGVNQSLIISGECGAGKTQTAKFAMQYLVAIGGGNVEIECRLRQASCILEAFGNAKTSRNDNASRFGKLMEIHFTEVGEISGANIQTFLLEKLRVVQLAPSERSYHIFYQLCAGAPRTLREKLHLKMADKYNYLAQSDCLVINGVDDAQEFHKLMEALDIVRFSKEEKDEVFEMLAAVLWLGNISFQVIDNENHVEASDDEALISAARLLGCASHELKLALSTHRIQPDKGSIVEKLTLQQATDARDDLAKCIYAGLFGLLVKNSFEQLCINYANEGLQQLFNWHLLKLEQEEYELDGIDGVKVDFVDNQECLDLFEKKPFGLLSILDEELNYPDANDSTLANKLKQHLSGNSCFKEDKGRTFGVRHFAGEVLYDTNGFLKKNHDTMNAELIELLSSCEGQFPQAFAIKMLNQSLNPDAPKQGVGTQLKHQLFKLMHQLENTKPHFICCIKPNRKQLSSVYDEDHVLQQLRCCGVFEVVRISRSGYPARMTHQKFAERYGSLLLETNESQDPLSISVAVLKQFNVLPEMYQIGYTKLYLRIGQIGALEDRRKQALATGVTKTIAPIVADGEIQGKYTNKEASSYSMSTKEVESSYLALTKEEASSYSASTNEESSYSASSSQLLDELLTAIIDLQSVIRGCLVRKHLSNLHALRRLRSRRTKSRKFSEIKDIKYDPLFGADQDIPNEQPSAMAELQRRILDVEATLGQKEQENATLREQLQQYEEKMQKEQENAIGEQLQLYAENMQKEEENDTLREQLRQYEAKMQKELENAIWEPLQQYEEKMQKEQENAIPNEQPSAMSELQRRILDMEATLGQKQQENATLWEQLRQYEEKMKKEQENAIGEQLQLYAENMRKEEENDTLREQLQQYEAKMQKELENAIQEQLQQYEEKMQKEQEKAREQSQLYEANMQKEQENRTLREQLKQHEAKMQKELENAIREQLQQYEAHMQKEQENDTLREQLKQYEAKMKKMEETLQEQTASLQASLAAAEKSGSPDGQLRRGDIDSKDNVSMHSRTPGRNKSDVGDRENGVSNLVKEFEQQKQTFEDDVNKTESNVNPYEELRKLKHRFRAWRKDFKTRLKEMKAKLQKRRYKESEKTRKKWWPASKVLQIQTCTKPPSP</sequence>
<evidence type="ECO:0000256" key="5">
    <source>
        <dbReference type="ARBA" id="ARBA00023203"/>
    </source>
</evidence>
<organism evidence="10 11">
    <name type="scientific">Hibiscus syriacus</name>
    <name type="common">Rose of Sharon</name>
    <dbReference type="NCBI Taxonomy" id="106335"/>
    <lineage>
        <taxon>Eukaryota</taxon>
        <taxon>Viridiplantae</taxon>
        <taxon>Streptophyta</taxon>
        <taxon>Embryophyta</taxon>
        <taxon>Tracheophyta</taxon>
        <taxon>Spermatophyta</taxon>
        <taxon>Magnoliopsida</taxon>
        <taxon>eudicotyledons</taxon>
        <taxon>Gunneridae</taxon>
        <taxon>Pentapetalae</taxon>
        <taxon>rosids</taxon>
        <taxon>malvids</taxon>
        <taxon>Malvales</taxon>
        <taxon>Malvaceae</taxon>
        <taxon>Malvoideae</taxon>
        <taxon>Hibiscus</taxon>
    </lineage>
</organism>
<dbReference type="Gene3D" id="1.20.120.720">
    <property type="entry name" value="Myosin VI head, motor domain, U50 subdomain"/>
    <property type="match status" value="1"/>
</dbReference>
<proteinExistence type="inferred from homology"/>
<dbReference type="GO" id="GO:0005737">
    <property type="term" value="C:cytoplasm"/>
    <property type="evidence" value="ECO:0007669"/>
    <property type="project" value="TreeGrafter"/>
</dbReference>
<protein>
    <submittedName>
        <fullName evidence="10">Myosin-2</fullName>
    </submittedName>
</protein>
<accession>A0A6A2XNE4</accession>
<dbReference type="EMBL" id="VEPZ02001363">
    <property type="protein sequence ID" value="KAE8677293.1"/>
    <property type="molecule type" value="Genomic_DNA"/>
</dbReference>
<dbReference type="GO" id="GO:0016020">
    <property type="term" value="C:membrane"/>
    <property type="evidence" value="ECO:0007669"/>
    <property type="project" value="TreeGrafter"/>
</dbReference>
<dbReference type="Gene3D" id="1.20.58.530">
    <property type="match status" value="1"/>
</dbReference>
<evidence type="ECO:0000256" key="3">
    <source>
        <dbReference type="ARBA" id="ARBA00023123"/>
    </source>
</evidence>
<dbReference type="GO" id="GO:0030048">
    <property type="term" value="P:actin filament-based movement"/>
    <property type="evidence" value="ECO:0007669"/>
    <property type="project" value="UniProtKB-ARBA"/>
</dbReference>
<dbReference type="PROSITE" id="PS51456">
    <property type="entry name" value="MYOSIN_MOTOR"/>
    <property type="match status" value="1"/>
</dbReference>
<dbReference type="CDD" id="cd01383">
    <property type="entry name" value="MYSc_Myo8"/>
    <property type="match status" value="1"/>
</dbReference>
<dbReference type="Gene3D" id="6.20.240.20">
    <property type="match status" value="1"/>
</dbReference>
<feature type="compositionally biased region" description="Basic and acidic residues" evidence="8">
    <location>
        <begin position="1210"/>
        <end position="1222"/>
    </location>
</feature>
<feature type="compositionally biased region" description="Basic and acidic residues" evidence="8">
    <location>
        <begin position="1103"/>
        <end position="1112"/>
    </location>
</feature>
<dbReference type="InterPro" id="IPR057535">
    <property type="entry name" value="MYO1-3_N_SH3"/>
</dbReference>
<feature type="compositionally biased region" description="Low complexity" evidence="8">
    <location>
        <begin position="37"/>
        <end position="46"/>
    </location>
</feature>
<dbReference type="InterPro" id="IPR036022">
    <property type="entry name" value="MYSc_Myo8"/>
</dbReference>
<dbReference type="GO" id="GO:0016459">
    <property type="term" value="C:myosin complex"/>
    <property type="evidence" value="ECO:0007669"/>
    <property type="project" value="UniProtKB-KW"/>
</dbReference>
<dbReference type="Pfam" id="PF25369">
    <property type="entry name" value="SH3_VIII-1_N"/>
    <property type="match status" value="1"/>
</dbReference>
<feature type="compositionally biased region" description="Basic and acidic residues" evidence="8">
    <location>
        <begin position="1232"/>
        <end position="1241"/>
    </location>
</feature>
<feature type="compositionally biased region" description="Basic and acidic residues" evidence="8">
    <location>
        <begin position="1121"/>
        <end position="1136"/>
    </location>
</feature>
<dbReference type="GO" id="GO:0005524">
    <property type="term" value="F:ATP binding"/>
    <property type="evidence" value="ECO:0007669"/>
    <property type="project" value="UniProtKB-UniRule"/>
</dbReference>
<comment type="caution">
    <text evidence="10">The sequence shown here is derived from an EMBL/GenBank/DDBJ whole genome shotgun (WGS) entry which is preliminary data.</text>
</comment>
<evidence type="ECO:0000256" key="8">
    <source>
        <dbReference type="SAM" id="MobiDB-lite"/>
    </source>
</evidence>
<feature type="region of interest" description="Disordered" evidence="8">
    <location>
        <begin position="1156"/>
        <end position="1241"/>
    </location>
</feature>
<dbReference type="SMART" id="SM00242">
    <property type="entry name" value="MYSc"/>
    <property type="match status" value="1"/>
</dbReference>
<dbReference type="FunFam" id="1.10.10.820:FF:000001">
    <property type="entry name" value="Myosin heavy chain"/>
    <property type="match status" value="1"/>
</dbReference>
<dbReference type="PANTHER" id="PTHR13140">
    <property type="entry name" value="MYOSIN"/>
    <property type="match status" value="1"/>
</dbReference>
<keyword evidence="7" id="KW-0175">Coiled coil</keyword>
<evidence type="ECO:0000313" key="11">
    <source>
        <dbReference type="Proteomes" id="UP000436088"/>
    </source>
</evidence>
<dbReference type="PANTHER" id="PTHR13140:SF706">
    <property type="entry name" value="DILUTE CLASS UNCONVENTIONAL MYOSIN, ISOFORM C"/>
    <property type="match status" value="1"/>
</dbReference>
<feature type="compositionally biased region" description="Low complexity" evidence="8">
    <location>
        <begin position="1188"/>
        <end position="1202"/>
    </location>
</feature>
<keyword evidence="1 6" id="KW-0547">Nucleotide-binding</keyword>
<feature type="domain" description="Myosin motor" evidence="9">
    <location>
        <begin position="193"/>
        <end position="761"/>
    </location>
</feature>
<keyword evidence="4 6" id="KW-0505">Motor protein</keyword>
<feature type="coiled-coil region" evidence="7">
    <location>
        <begin position="901"/>
        <end position="981"/>
    </location>
</feature>
<reference evidence="10" key="1">
    <citation type="submission" date="2019-09" db="EMBL/GenBank/DDBJ databases">
        <title>Draft genome information of white flower Hibiscus syriacus.</title>
        <authorList>
            <person name="Kim Y.-M."/>
        </authorList>
    </citation>
    <scope>NUCLEOTIDE SEQUENCE [LARGE SCALE GENOMIC DNA]</scope>
    <source>
        <strain evidence="10">YM2019G1</strain>
    </source>
</reference>
<keyword evidence="11" id="KW-1185">Reference proteome</keyword>
<evidence type="ECO:0000256" key="4">
    <source>
        <dbReference type="ARBA" id="ARBA00023175"/>
    </source>
</evidence>
<dbReference type="SUPFAM" id="SSF52540">
    <property type="entry name" value="P-loop containing nucleoside triphosphate hydrolases"/>
    <property type="match status" value="1"/>
</dbReference>
<dbReference type="InterPro" id="IPR036961">
    <property type="entry name" value="Kinesin_motor_dom_sf"/>
</dbReference>
<keyword evidence="5 6" id="KW-0009">Actin-binding</keyword>
<feature type="region of interest" description="Actin-binding" evidence="6">
    <location>
        <begin position="641"/>
        <end position="663"/>
    </location>
</feature>
<feature type="compositionally biased region" description="Basic and acidic residues" evidence="8">
    <location>
        <begin position="1159"/>
        <end position="1185"/>
    </location>
</feature>